<geneLocation type="plasmid" evidence="1">
    <name>pAST2</name>
</geneLocation>
<keyword evidence="1" id="KW-0614">Plasmid</keyword>
<reference evidence="1" key="1">
    <citation type="journal article" date="2014" name="Appl. Microbiol. Biotechnol.">
        <title>TetR repressor-based bioreporters for the detection of doxycycline using Escherichia coli and Acinetobacter oleivorans.</title>
        <authorList>
            <person name="Hong H."/>
            <person name="Park W."/>
        </authorList>
    </citation>
    <scope>NUCLEOTIDE SEQUENCE</scope>
    <source>
        <plasmid evidence="1">pAST2</plasmid>
    </source>
</reference>
<dbReference type="Pfam" id="PF06296">
    <property type="entry name" value="RelE"/>
    <property type="match status" value="1"/>
</dbReference>
<proteinExistence type="predicted"/>
<dbReference type="PIRSF" id="PIRSF039032">
    <property type="entry name" value="HigB-2"/>
    <property type="match status" value="1"/>
</dbReference>
<sequence length="109" mass="12321">MESFMFTIVETPLYIKMVDSLLTKKEQGELHSLISHNPEIGDVVPKSGGVRKVRFARQGTGKSGGVRAIYYNRLQSGEIFMLLVYAKAKTENIPAHVLKNLIKELETWQ</sequence>
<dbReference type="AlphaFoldDB" id="R9UQ18"/>
<evidence type="ECO:0000313" key="1">
    <source>
        <dbReference type="EMBL" id="AGN70912.1"/>
    </source>
</evidence>
<organism evidence="1">
    <name type="scientific">uncultured bacterium AST2</name>
    <dbReference type="NCBI Taxonomy" id="1328261"/>
    <lineage>
        <taxon>Bacteria</taxon>
        <taxon>environmental samples</taxon>
    </lineage>
</organism>
<accession>R9UQ18</accession>
<dbReference type="EMBL" id="KC734561">
    <property type="protein sequence ID" value="AGN70912.1"/>
    <property type="molecule type" value="Genomic_DNA"/>
</dbReference>
<dbReference type="InterPro" id="IPR009387">
    <property type="entry name" value="HigB-2"/>
</dbReference>
<name>R9UQ18_9BACT</name>
<protein>
    <submittedName>
        <fullName evidence="1">Uncharacterized protein</fullName>
    </submittedName>
</protein>